<feature type="transmembrane region" description="Helical" evidence="9">
    <location>
        <begin position="507"/>
        <end position="529"/>
    </location>
</feature>
<dbReference type="PANTHER" id="PTHR47019:SF1">
    <property type="entry name" value="LIPID II FLIPPASE MURJ"/>
    <property type="match status" value="1"/>
</dbReference>
<sequence length="619" mass="66043">MSDTNPRMKRIRAELPPREEPTPSYAGGLAPEPVYDDPVPDPTMERVAVPISQRLPVVRVETPDDSAEASTEDERRIRAGGEPSHRASRSILASSAVMAAGTVVSRGSGFVRSALLAAAIGSTGHADVFNVANTIPNMLYILLAGGVFNAVLVPQLVRALRNDEDGGTAYTQRIITLAGLFLGGVTVLLVLAAPWIIHLYFHHHDAAQVASAIDFARWCLPQVFFYGMFVLVGQVLNARGSFGPMMWAPIANNVVSIFVLVSYLGFFGPQGTGSYSFGQELLLGLGSTLGIVAQFLILLPYLRKAGFVFSPRFDFRGSGLGHTLRLGVWTVLFVIANQIAYTVVTILAGSGSGKDGTGYTIYSNSFLLTQVPHSIITVSLATAILPALSARAAANDLEGLGRTLTGTLRSALAVVVPVAAMLPIVPTALAQLLFGYGASADQYRDYSSTIALFAPGLVFFTVHYLMLRGLYALERNRTAFYIQCAIAATNIVTALVIVGSVSPDHTAPALAVSYGTSYFVGSLTSYAVLRRLLGDLDGRRLLRFLVRLVVVTAAATVVAGLFHAALLTYDESPSWGVTLVETMAVGVVDVCMLLLGAQAMRLTEMTSVVGQITRRLGRR</sequence>
<feature type="region of interest" description="Disordered" evidence="8">
    <location>
        <begin position="1"/>
        <end position="43"/>
    </location>
</feature>
<feature type="transmembrane region" description="Helical" evidence="9">
    <location>
        <begin position="250"/>
        <end position="269"/>
    </location>
</feature>
<keyword evidence="3 9" id="KW-0812">Transmembrane</keyword>
<feature type="transmembrane region" description="Helical" evidence="9">
    <location>
        <begin position="323"/>
        <end position="351"/>
    </location>
</feature>
<dbReference type="InterPro" id="IPR051050">
    <property type="entry name" value="Lipid_II_flippase_MurJ/MviN"/>
</dbReference>
<dbReference type="InterPro" id="IPR004268">
    <property type="entry name" value="MurJ"/>
</dbReference>
<dbReference type="Proteomes" id="UP001556631">
    <property type="component" value="Unassembled WGS sequence"/>
</dbReference>
<feature type="transmembrane region" description="Helical" evidence="9">
    <location>
        <begin position="371"/>
        <end position="390"/>
    </location>
</feature>
<reference evidence="10 11" key="1">
    <citation type="submission" date="2024-07" db="EMBL/GenBank/DDBJ databases">
        <authorList>
            <person name="Lee S."/>
            <person name="Kang M."/>
        </authorList>
    </citation>
    <scope>NUCLEOTIDE SEQUENCE [LARGE SCALE GENOMIC DNA]</scope>
    <source>
        <strain evidence="10 11">DS6</strain>
    </source>
</reference>
<accession>A0ABV3T313</accession>
<feature type="transmembrane region" description="Helical" evidence="9">
    <location>
        <begin position="281"/>
        <end position="302"/>
    </location>
</feature>
<keyword evidence="6 9" id="KW-1133">Transmembrane helix</keyword>
<feature type="transmembrane region" description="Helical" evidence="9">
    <location>
        <begin position="446"/>
        <end position="467"/>
    </location>
</feature>
<dbReference type="CDD" id="cd13123">
    <property type="entry name" value="MATE_MurJ_like"/>
    <property type="match status" value="1"/>
</dbReference>
<gene>
    <name evidence="10" type="primary">murJ</name>
    <name evidence="10" type="ORF">AB3X52_18415</name>
</gene>
<feature type="compositionally biased region" description="Basic and acidic residues" evidence="8">
    <location>
        <begin position="11"/>
        <end position="21"/>
    </location>
</feature>
<keyword evidence="11" id="KW-1185">Reference proteome</keyword>
<feature type="transmembrane region" description="Helical" evidence="9">
    <location>
        <begin position="575"/>
        <end position="595"/>
    </location>
</feature>
<keyword evidence="2" id="KW-1003">Cell membrane</keyword>
<evidence type="ECO:0000256" key="9">
    <source>
        <dbReference type="SAM" id="Phobius"/>
    </source>
</evidence>
<keyword evidence="5" id="KW-0573">Peptidoglycan synthesis</keyword>
<evidence type="ECO:0000313" key="11">
    <source>
        <dbReference type="Proteomes" id="UP001556631"/>
    </source>
</evidence>
<feature type="compositionally biased region" description="Basic and acidic residues" evidence="8">
    <location>
        <begin position="72"/>
        <end position="85"/>
    </location>
</feature>
<feature type="transmembrane region" description="Helical" evidence="9">
    <location>
        <begin position="138"/>
        <end position="157"/>
    </location>
</feature>
<evidence type="ECO:0000256" key="5">
    <source>
        <dbReference type="ARBA" id="ARBA00022984"/>
    </source>
</evidence>
<name>A0ABV3T313_9ACTN</name>
<proteinExistence type="predicted"/>
<evidence type="ECO:0000256" key="2">
    <source>
        <dbReference type="ARBA" id="ARBA00022475"/>
    </source>
</evidence>
<dbReference type="NCBIfam" id="TIGR01695">
    <property type="entry name" value="murJ_mviN"/>
    <property type="match status" value="1"/>
</dbReference>
<keyword evidence="4" id="KW-0133">Cell shape</keyword>
<dbReference type="PANTHER" id="PTHR47019">
    <property type="entry name" value="LIPID II FLIPPASE MURJ"/>
    <property type="match status" value="1"/>
</dbReference>
<dbReference type="RefSeq" id="WP_367995561.1">
    <property type="nucleotide sequence ID" value="NZ_JBFPJR010000050.1"/>
</dbReference>
<dbReference type="Pfam" id="PF03023">
    <property type="entry name" value="MurJ"/>
    <property type="match status" value="1"/>
</dbReference>
<evidence type="ECO:0000256" key="1">
    <source>
        <dbReference type="ARBA" id="ARBA00004651"/>
    </source>
</evidence>
<feature type="transmembrane region" description="Helical" evidence="9">
    <location>
        <begin position="411"/>
        <end position="434"/>
    </location>
</feature>
<organism evidence="10 11">
    <name type="scientific">Nocardioides eburneus</name>
    <dbReference type="NCBI Taxonomy" id="3231482"/>
    <lineage>
        <taxon>Bacteria</taxon>
        <taxon>Bacillati</taxon>
        <taxon>Actinomycetota</taxon>
        <taxon>Actinomycetes</taxon>
        <taxon>Propionibacteriales</taxon>
        <taxon>Nocardioidaceae</taxon>
        <taxon>Nocardioides</taxon>
    </lineage>
</organism>
<evidence type="ECO:0000256" key="4">
    <source>
        <dbReference type="ARBA" id="ARBA00022960"/>
    </source>
</evidence>
<keyword evidence="7 9" id="KW-0472">Membrane</keyword>
<comment type="subcellular location">
    <subcellularLocation>
        <location evidence="1">Cell membrane</location>
        <topology evidence="1">Multi-pass membrane protein</topology>
    </subcellularLocation>
</comment>
<feature type="transmembrane region" description="Helical" evidence="9">
    <location>
        <begin position="114"/>
        <end position="132"/>
    </location>
</feature>
<feature type="region of interest" description="Disordered" evidence="8">
    <location>
        <begin position="59"/>
        <end position="86"/>
    </location>
</feature>
<evidence type="ECO:0000313" key="10">
    <source>
        <dbReference type="EMBL" id="MEX0429596.1"/>
    </source>
</evidence>
<feature type="transmembrane region" description="Helical" evidence="9">
    <location>
        <begin position="177"/>
        <end position="200"/>
    </location>
</feature>
<evidence type="ECO:0000256" key="8">
    <source>
        <dbReference type="SAM" id="MobiDB-lite"/>
    </source>
</evidence>
<dbReference type="PRINTS" id="PR01806">
    <property type="entry name" value="VIRFACTRMVIN"/>
</dbReference>
<feature type="transmembrane region" description="Helical" evidence="9">
    <location>
        <begin position="541"/>
        <end position="569"/>
    </location>
</feature>
<protein>
    <submittedName>
        <fullName evidence="10">Murein biosynthesis integral membrane protein MurJ</fullName>
    </submittedName>
</protein>
<feature type="transmembrane region" description="Helical" evidence="9">
    <location>
        <begin position="479"/>
        <end position="501"/>
    </location>
</feature>
<evidence type="ECO:0000256" key="7">
    <source>
        <dbReference type="ARBA" id="ARBA00023136"/>
    </source>
</evidence>
<dbReference type="EMBL" id="JBFPJR010000050">
    <property type="protein sequence ID" value="MEX0429596.1"/>
    <property type="molecule type" value="Genomic_DNA"/>
</dbReference>
<evidence type="ECO:0000256" key="6">
    <source>
        <dbReference type="ARBA" id="ARBA00022989"/>
    </source>
</evidence>
<feature type="transmembrane region" description="Helical" evidence="9">
    <location>
        <begin position="220"/>
        <end position="238"/>
    </location>
</feature>
<evidence type="ECO:0000256" key="3">
    <source>
        <dbReference type="ARBA" id="ARBA00022692"/>
    </source>
</evidence>
<comment type="caution">
    <text evidence="10">The sequence shown here is derived from an EMBL/GenBank/DDBJ whole genome shotgun (WGS) entry which is preliminary data.</text>
</comment>